<evidence type="ECO:0000313" key="3">
    <source>
        <dbReference type="EMBL" id="GAV26190.1"/>
    </source>
</evidence>
<dbReference type="PANTHER" id="PTHR43155:SF1">
    <property type="entry name" value="3'3'-CGAMP-SPECIFIC PHOSPHODIESTERASE 1"/>
    <property type="match status" value="1"/>
</dbReference>
<dbReference type="PANTHER" id="PTHR43155">
    <property type="entry name" value="CYCLIC DI-GMP PHOSPHODIESTERASE PA4108-RELATED"/>
    <property type="match status" value="1"/>
</dbReference>
<dbReference type="RefSeq" id="WP_075866352.1">
    <property type="nucleotide sequence ID" value="NZ_BDJL01000132.1"/>
</dbReference>
<dbReference type="EMBL" id="BDJL01000132">
    <property type="protein sequence ID" value="GAV26190.1"/>
    <property type="molecule type" value="Genomic_DNA"/>
</dbReference>
<dbReference type="InterPro" id="IPR006674">
    <property type="entry name" value="HD_domain"/>
</dbReference>
<feature type="domain" description="HD" evidence="1">
    <location>
        <begin position="9"/>
        <end position="131"/>
    </location>
</feature>
<organism evidence="3 4">
    <name type="scientific">Carboxydothermus islandicus</name>
    <dbReference type="NCBI Taxonomy" id="661089"/>
    <lineage>
        <taxon>Bacteria</taxon>
        <taxon>Bacillati</taxon>
        <taxon>Bacillota</taxon>
        <taxon>Clostridia</taxon>
        <taxon>Thermoanaerobacterales</taxon>
        <taxon>Thermoanaerobacteraceae</taxon>
        <taxon>Carboxydothermus</taxon>
    </lineage>
</organism>
<gene>
    <name evidence="3" type="ORF">ciss_21230</name>
</gene>
<dbReference type="Gene3D" id="1.10.3210.10">
    <property type="entry name" value="Hypothetical protein af1432"/>
    <property type="match status" value="1"/>
</dbReference>
<dbReference type="GO" id="GO:0009214">
    <property type="term" value="P:cyclic nucleotide catabolic process"/>
    <property type="evidence" value="ECO:0007669"/>
    <property type="project" value="TreeGrafter"/>
</dbReference>
<feature type="domain" description="HD-GYP" evidence="2">
    <location>
        <begin position="1"/>
        <end position="181"/>
    </location>
</feature>
<comment type="caution">
    <text evidence="3">The sequence shown here is derived from an EMBL/GenBank/DDBJ whole genome shotgun (WGS) entry which is preliminary data.</text>
</comment>
<accession>A0A1L8D4U6</accession>
<name>A0A1L8D4U6_9THEO</name>
<dbReference type="InterPro" id="IPR003607">
    <property type="entry name" value="HD/PDEase_dom"/>
</dbReference>
<dbReference type="STRING" id="661089.ciss_21230"/>
<sequence length="181" mass="20369">MISAKDRYTGKHSIEVGSIAKTIGKYLGFGGEHLEMLEIAGLLHDLGKLAVPLKILNKPGKLTAKEFELIKVHPFYTYKTLSQVKGMEKIACWAGYHHERLDGSGYPFHLTSHELELESRIIQVADVLAALLEDRPYRRALTPQEIFQILRGEVEKGKLDAQVVEVGLKVVFQTAFQVRWG</sequence>
<proteinExistence type="predicted"/>
<protein>
    <submittedName>
        <fullName evidence="3">Uncharacterized protein</fullName>
    </submittedName>
</protein>
<dbReference type="GO" id="GO:0004112">
    <property type="term" value="F:cyclic-nucleotide phosphodiesterase activity"/>
    <property type="evidence" value="ECO:0007669"/>
    <property type="project" value="TreeGrafter"/>
</dbReference>
<keyword evidence="4" id="KW-1185">Reference proteome</keyword>
<evidence type="ECO:0000259" key="2">
    <source>
        <dbReference type="PROSITE" id="PS51832"/>
    </source>
</evidence>
<dbReference type="SMART" id="SM00471">
    <property type="entry name" value="HDc"/>
    <property type="match status" value="1"/>
</dbReference>
<dbReference type="CDD" id="cd00077">
    <property type="entry name" value="HDc"/>
    <property type="match status" value="1"/>
</dbReference>
<evidence type="ECO:0000259" key="1">
    <source>
        <dbReference type="PROSITE" id="PS51831"/>
    </source>
</evidence>
<dbReference type="Proteomes" id="UP000187338">
    <property type="component" value="Unassembled WGS sequence"/>
</dbReference>
<reference evidence="4" key="1">
    <citation type="submission" date="2016-12" db="EMBL/GenBank/DDBJ databases">
        <title>Draft Genome Sequences od Carboxydothermus pertinax and islandicus, Hydrogenogenic Carboxydotrophic Bacteria.</title>
        <authorList>
            <person name="Fukuyama Y."/>
            <person name="Ohmae K."/>
            <person name="Yoneda Y."/>
            <person name="Yoshida T."/>
            <person name="Sako Y."/>
        </authorList>
    </citation>
    <scope>NUCLEOTIDE SEQUENCE [LARGE SCALE GENOMIC DNA]</scope>
    <source>
        <strain evidence="4">SET</strain>
    </source>
</reference>
<dbReference type="Pfam" id="PF13487">
    <property type="entry name" value="HD_5"/>
    <property type="match status" value="1"/>
</dbReference>
<dbReference type="SUPFAM" id="SSF109604">
    <property type="entry name" value="HD-domain/PDEase-like"/>
    <property type="match status" value="1"/>
</dbReference>
<dbReference type="AlphaFoldDB" id="A0A1L8D4U6"/>
<dbReference type="InterPro" id="IPR037522">
    <property type="entry name" value="HD_GYP_dom"/>
</dbReference>
<dbReference type="PROSITE" id="PS51832">
    <property type="entry name" value="HD_GYP"/>
    <property type="match status" value="1"/>
</dbReference>
<evidence type="ECO:0000313" key="4">
    <source>
        <dbReference type="Proteomes" id="UP000187338"/>
    </source>
</evidence>
<dbReference type="PROSITE" id="PS51831">
    <property type="entry name" value="HD"/>
    <property type="match status" value="1"/>
</dbReference>